<proteinExistence type="predicted"/>
<keyword evidence="3" id="KW-1185">Reference proteome</keyword>
<evidence type="ECO:0000313" key="2">
    <source>
        <dbReference type="EMBL" id="GGX67763.1"/>
    </source>
</evidence>
<evidence type="ECO:0000256" key="1">
    <source>
        <dbReference type="SAM" id="Phobius"/>
    </source>
</evidence>
<feature type="transmembrane region" description="Helical" evidence="1">
    <location>
        <begin position="30"/>
        <end position="49"/>
    </location>
</feature>
<name>A0A918KMV1_9PROT</name>
<dbReference type="EMBL" id="BMYV01000002">
    <property type="protein sequence ID" value="GGX67763.1"/>
    <property type="molecule type" value="Genomic_DNA"/>
</dbReference>
<dbReference type="Proteomes" id="UP000600865">
    <property type="component" value="Unassembled WGS sequence"/>
</dbReference>
<gene>
    <name evidence="2" type="ORF">GCM10011309_16790</name>
</gene>
<sequence>MTNLATVFGCVTAALQIGGQSDIVFDLLKIGSVIAIGTALVSYVVWTALRSWRADLLTGGLAGLLTSLVIVPLPVFASTLKNGVMSDRLVGDTGLIGSVLGNFIGAIETGFLTFEVATKASLLAVIASACLGVLVAKFAPQQRLSPTD</sequence>
<organism evidence="2 3">
    <name type="scientific">Litorimonas cladophorae</name>
    <dbReference type="NCBI Taxonomy" id="1220491"/>
    <lineage>
        <taxon>Bacteria</taxon>
        <taxon>Pseudomonadati</taxon>
        <taxon>Pseudomonadota</taxon>
        <taxon>Alphaproteobacteria</taxon>
        <taxon>Maricaulales</taxon>
        <taxon>Robiginitomaculaceae</taxon>
    </lineage>
</organism>
<keyword evidence="1" id="KW-0812">Transmembrane</keyword>
<reference evidence="2 3" key="1">
    <citation type="journal article" date="2014" name="Int. J. Syst. Evol. Microbiol.">
        <title>Complete genome sequence of Corynebacterium casei LMG S-19264T (=DSM 44701T), isolated from a smear-ripened cheese.</title>
        <authorList>
            <consortium name="US DOE Joint Genome Institute (JGI-PGF)"/>
            <person name="Walter F."/>
            <person name="Albersmeier A."/>
            <person name="Kalinowski J."/>
            <person name="Ruckert C."/>
        </authorList>
    </citation>
    <scope>NUCLEOTIDE SEQUENCE [LARGE SCALE GENOMIC DNA]</scope>
    <source>
        <strain evidence="2 3">KCTC 23968</strain>
    </source>
</reference>
<keyword evidence="1" id="KW-1133">Transmembrane helix</keyword>
<protein>
    <submittedName>
        <fullName evidence="2">Uncharacterized protein</fullName>
    </submittedName>
</protein>
<dbReference type="AlphaFoldDB" id="A0A918KMV1"/>
<evidence type="ECO:0000313" key="3">
    <source>
        <dbReference type="Proteomes" id="UP000600865"/>
    </source>
</evidence>
<comment type="caution">
    <text evidence="2">The sequence shown here is derived from an EMBL/GenBank/DDBJ whole genome shotgun (WGS) entry which is preliminary data.</text>
</comment>
<keyword evidence="1" id="KW-0472">Membrane</keyword>
<feature type="transmembrane region" description="Helical" evidence="1">
    <location>
        <begin position="121"/>
        <end position="139"/>
    </location>
</feature>
<feature type="transmembrane region" description="Helical" evidence="1">
    <location>
        <begin position="95"/>
        <end position="114"/>
    </location>
</feature>
<feature type="transmembrane region" description="Helical" evidence="1">
    <location>
        <begin position="56"/>
        <end position="75"/>
    </location>
</feature>
<accession>A0A918KMV1</accession>